<dbReference type="Proteomes" id="UP001158416">
    <property type="component" value="Unassembled WGS sequence"/>
</dbReference>
<keyword evidence="4 6" id="KW-1133">Transmembrane helix</keyword>
<evidence type="ECO:0000313" key="7">
    <source>
        <dbReference type="EMBL" id="MDH1317730.1"/>
    </source>
</evidence>
<protein>
    <submittedName>
        <fullName evidence="7">O-antigen translocase</fullName>
    </submittedName>
</protein>
<dbReference type="InterPro" id="IPR050833">
    <property type="entry name" value="Poly_Biosynth_Transport"/>
</dbReference>
<feature type="transmembrane region" description="Helical" evidence="6">
    <location>
        <begin position="176"/>
        <end position="198"/>
    </location>
</feature>
<comment type="subcellular location">
    <subcellularLocation>
        <location evidence="1">Cell membrane</location>
        <topology evidence="1">Multi-pass membrane protein</topology>
    </subcellularLocation>
</comment>
<feature type="transmembrane region" description="Helical" evidence="6">
    <location>
        <begin position="260"/>
        <end position="279"/>
    </location>
</feature>
<sequence length="416" mass="46599">MKKLLKVTAMTGSLTLLKMLIGFIIAKVVAIYTGPSGMALLGQIQSLVNAFNGVINAPVSNSVIRYTAEHHEDGYEACSPWWRAALFWMLALYIILLPIGLFLNHYLSQWLFGGAEYQWVIYLAVFVLPFTAIGTLVNSVINGLQKYKLYVFLGIVSVSVSGAVMTALIIRWNIDGALIAAALQSALIGISLIVMSIKQPWFRFSLWFGNIDKKALADTWGYIVMAIITAIAMPVALMLIRNLLVANEGWAAAGMWQSVWKISEVYLGVCTMALSAYYLPRLSKISDYYTIKLEIWNTAKIIIPIVIIMAVTIYLLRDVVITVLFTEQFRNARDLFGIQLMGDVVKIASWLYAFPMIARNATKWFVASEVFFSATLVVLSYYFILHFGIQGANIAYLLNYTLYFIFVVTNLKRISS</sequence>
<evidence type="ECO:0000256" key="4">
    <source>
        <dbReference type="ARBA" id="ARBA00022989"/>
    </source>
</evidence>
<evidence type="ECO:0000256" key="6">
    <source>
        <dbReference type="SAM" id="Phobius"/>
    </source>
</evidence>
<evidence type="ECO:0000313" key="8">
    <source>
        <dbReference type="Proteomes" id="UP001158416"/>
    </source>
</evidence>
<feature type="transmembrane region" description="Helical" evidence="6">
    <location>
        <begin position="119"/>
        <end position="137"/>
    </location>
</feature>
<name>A0AA42TLZ9_9ENTR</name>
<feature type="transmembrane region" description="Helical" evidence="6">
    <location>
        <begin position="85"/>
        <end position="107"/>
    </location>
</feature>
<comment type="caution">
    <text evidence="7">The sequence shown here is derived from an EMBL/GenBank/DDBJ whole genome shotgun (WGS) entry which is preliminary data.</text>
</comment>
<dbReference type="RefSeq" id="WP_280027849.1">
    <property type="nucleotide sequence ID" value="NZ_JAOCAP010000002.1"/>
</dbReference>
<feature type="transmembrane region" description="Helical" evidence="6">
    <location>
        <begin position="12"/>
        <end position="32"/>
    </location>
</feature>
<dbReference type="GO" id="GO:0005886">
    <property type="term" value="C:plasma membrane"/>
    <property type="evidence" value="ECO:0007669"/>
    <property type="project" value="UniProtKB-SubCell"/>
</dbReference>
<dbReference type="InterPro" id="IPR002797">
    <property type="entry name" value="Polysacc_synth"/>
</dbReference>
<dbReference type="EMBL" id="JAOCAP010000002">
    <property type="protein sequence ID" value="MDH1317730.1"/>
    <property type="molecule type" value="Genomic_DNA"/>
</dbReference>
<accession>A0AA42TLZ9</accession>
<evidence type="ECO:0000256" key="1">
    <source>
        <dbReference type="ARBA" id="ARBA00004651"/>
    </source>
</evidence>
<proteinExistence type="predicted"/>
<reference evidence="7" key="1">
    <citation type="submission" date="2022-09" db="EMBL/GenBank/DDBJ databases">
        <title>Intensive care unit water sources are persistently colonized with multi-drug resistant bacteria and are the site of extensive horizontal gene transfer of antibiotic resistance genes.</title>
        <authorList>
            <person name="Diorio-Toth L."/>
        </authorList>
    </citation>
    <scope>NUCLEOTIDE SEQUENCE</scope>
    <source>
        <strain evidence="7">GD03936</strain>
    </source>
</reference>
<evidence type="ECO:0000256" key="3">
    <source>
        <dbReference type="ARBA" id="ARBA00022692"/>
    </source>
</evidence>
<keyword evidence="5 6" id="KW-0472">Membrane</keyword>
<dbReference type="GO" id="GO:0009246">
    <property type="term" value="P:enterobacterial common antigen biosynthetic process"/>
    <property type="evidence" value="ECO:0007669"/>
    <property type="project" value="InterPro"/>
</dbReference>
<keyword evidence="3 6" id="KW-0812">Transmembrane</keyword>
<feature type="transmembrane region" description="Helical" evidence="6">
    <location>
        <begin position="336"/>
        <end position="358"/>
    </location>
</feature>
<keyword evidence="2" id="KW-1003">Cell membrane</keyword>
<feature type="transmembrane region" description="Helical" evidence="6">
    <location>
        <begin position="370"/>
        <end position="388"/>
    </location>
</feature>
<dbReference type="Pfam" id="PF01943">
    <property type="entry name" value="Polysacc_synt"/>
    <property type="match status" value="1"/>
</dbReference>
<gene>
    <name evidence="7" type="ORF">N5C39_05045</name>
</gene>
<feature type="transmembrane region" description="Helical" evidence="6">
    <location>
        <begin position="394"/>
        <end position="411"/>
    </location>
</feature>
<evidence type="ECO:0000256" key="2">
    <source>
        <dbReference type="ARBA" id="ARBA00022475"/>
    </source>
</evidence>
<evidence type="ECO:0000256" key="5">
    <source>
        <dbReference type="ARBA" id="ARBA00023136"/>
    </source>
</evidence>
<feature type="transmembrane region" description="Helical" evidence="6">
    <location>
        <begin position="299"/>
        <end position="316"/>
    </location>
</feature>
<dbReference type="CDD" id="cd13125">
    <property type="entry name" value="MATE_like_10"/>
    <property type="match status" value="1"/>
</dbReference>
<dbReference type="InterPro" id="IPR044550">
    <property type="entry name" value="WzxE"/>
</dbReference>
<dbReference type="PANTHER" id="PTHR30250">
    <property type="entry name" value="PST FAMILY PREDICTED COLANIC ACID TRANSPORTER"/>
    <property type="match status" value="1"/>
</dbReference>
<dbReference type="AlphaFoldDB" id="A0AA42TLZ9"/>
<feature type="transmembrane region" description="Helical" evidence="6">
    <location>
        <begin position="149"/>
        <end position="170"/>
    </location>
</feature>
<feature type="transmembrane region" description="Helical" evidence="6">
    <location>
        <begin position="219"/>
        <end position="240"/>
    </location>
</feature>
<dbReference type="PANTHER" id="PTHR30250:SF30">
    <property type="entry name" value="LIPID III FLIPPASE"/>
    <property type="match status" value="1"/>
</dbReference>
<organism evidence="7 8">
    <name type="scientific">Enterobacter bugandensis</name>
    <dbReference type="NCBI Taxonomy" id="881260"/>
    <lineage>
        <taxon>Bacteria</taxon>
        <taxon>Pseudomonadati</taxon>
        <taxon>Pseudomonadota</taxon>
        <taxon>Gammaproteobacteria</taxon>
        <taxon>Enterobacterales</taxon>
        <taxon>Enterobacteriaceae</taxon>
        <taxon>Enterobacter</taxon>
    </lineage>
</organism>